<evidence type="ECO:0000313" key="2">
    <source>
        <dbReference type="Proteomes" id="UP001208935"/>
    </source>
</evidence>
<name>A0ABT3KRK0_9BURK</name>
<dbReference type="RefSeq" id="WP_265281267.1">
    <property type="nucleotide sequence ID" value="NZ_QZCW01000001.1"/>
</dbReference>
<accession>A0ABT3KRK0</accession>
<organism evidence="1 2">
    <name type="scientific">Verminephrobacter aporrectodeae subsp. tuberculatae</name>
    <dbReference type="NCBI Taxonomy" id="1110392"/>
    <lineage>
        <taxon>Bacteria</taxon>
        <taxon>Pseudomonadati</taxon>
        <taxon>Pseudomonadota</taxon>
        <taxon>Betaproteobacteria</taxon>
        <taxon>Burkholderiales</taxon>
        <taxon>Comamonadaceae</taxon>
        <taxon>Verminephrobacter</taxon>
    </lineage>
</organism>
<keyword evidence="2" id="KW-1185">Reference proteome</keyword>
<reference evidence="2" key="1">
    <citation type="submission" date="2023-07" db="EMBL/GenBank/DDBJ databases">
        <title>Verminephrobacter genomes.</title>
        <authorList>
            <person name="Lund M.B."/>
        </authorList>
    </citation>
    <scope>NUCLEOTIDE SEQUENCE [LARGE SCALE GENOMIC DNA]</scope>
    <source>
        <strain evidence="2">AtM5-05</strain>
    </source>
</reference>
<dbReference type="EMBL" id="QZCW01000001">
    <property type="protein sequence ID" value="MCW5320554.1"/>
    <property type="molecule type" value="Genomic_DNA"/>
</dbReference>
<sequence>MTVHATLQALGAWLHNLLIAIDQLGNTLLDGAPDETLSSRAHRMRIKGQPCWGWTARAINCLFFWQANHCKDAYESEQRRLQRPPALRD</sequence>
<dbReference type="Proteomes" id="UP001208935">
    <property type="component" value="Unassembled WGS sequence"/>
</dbReference>
<evidence type="ECO:0000313" key="1">
    <source>
        <dbReference type="EMBL" id="MCW5320554.1"/>
    </source>
</evidence>
<protein>
    <submittedName>
        <fullName evidence="1">Pseudouridine synthase</fullName>
    </submittedName>
</protein>
<gene>
    <name evidence="1" type="ORF">D5039_04960</name>
</gene>
<proteinExistence type="predicted"/>
<comment type="caution">
    <text evidence="1">The sequence shown here is derived from an EMBL/GenBank/DDBJ whole genome shotgun (WGS) entry which is preliminary data.</text>
</comment>